<dbReference type="PANTHER" id="PTHR34822">
    <property type="entry name" value="GRPB DOMAIN PROTEIN (AFU_ORTHOLOGUE AFUA_1G01530)"/>
    <property type="match status" value="1"/>
</dbReference>
<keyword evidence="2" id="KW-1185">Reference proteome</keyword>
<proteinExistence type="predicted"/>
<evidence type="ECO:0000313" key="1">
    <source>
        <dbReference type="EMBL" id="UUI02027.1"/>
    </source>
</evidence>
<name>A0ABY5JP02_9BACI</name>
<dbReference type="EMBL" id="CP101914">
    <property type="protein sequence ID" value="UUI02027.1"/>
    <property type="molecule type" value="Genomic_DNA"/>
</dbReference>
<organism evidence="1 2">
    <name type="scientific">Oceanobacillus jeddahense</name>
    <dbReference type="NCBI Taxonomy" id="1462527"/>
    <lineage>
        <taxon>Bacteria</taxon>
        <taxon>Bacillati</taxon>
        <taxon>Bacillota</taxon>
        <taxon>Bacilli</taxon>
        <taxon>Bacillales</taxon>
        <taxon>Bacillaceae</taxon>
        <taxon>Oceanobacillus</taxon>
    </lineage>
</organism>
<dbReference type="PANTHER" id="PTHR34822:SF1">
    <property type="entry name" value="GRPB FAMILY PROTEIN"/>
    <property type="match status" value="1"/>
</dbReference>
<sequence length="171" mass="20475">MKVRLSPYNPEWVTAYQQECERLHQIFGDLIIDFEHFGSTSVVNMKAKPVIDMMVIVKNIEEVDTFNPYLKELDYDTAGEWGIKGRRLLRKGGENRTHHIHIYQEGNMEIDRHLIVRDYLRVHTEEAMKYSECKEQLAMKFQDTKEYSKAKRSYVSELEQRAMEWQKKENR</sequence>
<accession>A0ABY5JP02</accession>
<gene>
    <name evidence="1" type="ORF">NP439_18545</name>
</gene>
<dbReference type="Pfam" id="PF04229">
    <property type="entry name" value="GrpB"/>
    <property type="match status" value="1"/>
</dbReference>
<evidence type="ECO:0000313" key="2">
    <source>
        <dbReference type="Proteomes" id="UP001059773"/>
    </source>
</evidence>
<dbReference type="Gene3D" id="3.30.460.10">
    <property type="entry name" value="Beta Polymerase, domain 2"/>
    <property type="match status" value="1"/>
</dbReference>
<dbReference type="InterPro" id="IPR007344">
    <property type="entry name" value="GrpB/CoaE"/>
</dbReference>
<reference evidence="1" key="1">
    <citation type="submission" date="2022-07" db="EMBL/GenBank/DDBJ databases">
        <title>FELIX.</title>
        <authorList>
            <person name="Wan K.H."/>
            <person name="Park S."/>
            <person name="Lawrence Q."/>
            <person name="Eichenberger J.P."/>
            <person name="Booth B.W."/>
            <person name="Piaggio A.J."/>
            <person name="Chandler J.C."/>
            <person name="Franklin A.B."/>
            <person name="Celniker S.E."/>
        </authorList>
    </citation>
    <scope>NUCLEOTIDE SEQUENCE</scope>
    <source>
        <strain evidence="1">QA-1986 374</strain>
    </source>
</reference>
<dbReference type="RefSeq" id="WP_256707305.1">
    <property type="nucleotide sequence ID" value="NZ_CP101914.1"/>
</dbReference>
<protein>
    <submittedName>
        <fullName evidence="1">GrpB family protein</fullName>
    </submittedName>
</protein>
<dbReference type="SUPFAM" id="SSF81301">
    <property type="entry name" value="Nucleotidyltransferase"/>
    <property type="match status" value="1"/>
</dbReference>
<dbReference type="InterPro" id="IPR043519">
    <property type="entry name" value="NT_sf"/>
</dbReference>
<dbReference type="Proteomes" id="UP001059773">
    <property type="component" value="Chromosome"/>
</dbReference>